<feature type="non-terminal residue" evidence="2">
    <location>
        <position position="1"/>
    </location>
</feature>
<evidence type="ECO:0000313" key="2">
    <source>
        <dbReference type="EMBL" id="CAA9512099.1"/>
    </source>
</evidence>
<sequence>CASPGSLSASRAPRVSPRRASPSCASAARTRTSHRRSCASGCAGAWQRCRRCRRKPIRRRLP</sequence>
<name>A0A6J4T2D8_9ACTN</name>
<feature type="region of interest" description="Disordered" evidence="1">
    <location>
        <begin position="1"/>
        <end position="31"/>
    </location>
</feature>
<gene>
    <name evidence="2" type="ORF">AVDCRST_MAG67-2785</name>
</gene>
<dbReference type="EMBL" id="CADCVQ010000118">
    <property type="protein sequence ID" value="CAA9512099.1"/>
    <property type="molecule type" value="Genomic_DNA"/>
</dbReference>
<reference evidence="2" key="1">
    <citation type="submission" date="2020-02" db="EMBL/GenBank/DDBJ databases">
        <authorList>
            <person name="Meier V. D."/>
        </authorList>
    </citation>
    <scope>NUCLEOTIDE SEQUENCE</scope>
    <source>
        <strain evidence="2">AVDCRST_MAG67</strain>
    </source>
</reference>
<proteinExistence type="predicted"/>
<accession>A0A6J4T2D8</accession>
<protein>
    <submittedName>
        <fullName evidence="2">Uncharacterized protein</fullName>
    </submittedName>
</protein>
<dbReference type="AlphaFoldDB" id="A0A6J4T2D8"/>
<feature type="compositionally biased region" description="Low complexity" evidence="1">
    <location>
        <begin position="8"/>
        <end position="30"/>
    </location>
</feature>
<evidence type="ECO:0000256" key="1">
    <source>
        <dbReference type="SAM" id="MobiDB-lite"/>
    </source>
</evidence>
<feature type="non-terminal residue" evidence="2">
    <location>
        <position position="62"/>
    </location>
</feature>
<organism evidence="2">
    <name type="scientific">uncultured Solirubrobacteraceae bacterium</name>
    <dbReference type="NCBI Taxonomy" id="1162706"/>
    <lineage>
        <taxon>Bacteria</taxon>
        <taxon>Bacillati</taxon>
        <taxon>Actinomycetota</taxon>
        <taxon>Thermoleophilia</taxon>
        <taxon>Solirubrobacterales</taxon>
        <taxon>Solirubrobacteraceae</taxon>
        <taxon>environmental samples</taxon>
    </lineage>
</organism>